<dbReference type="RefSeq" id="WP_148933307.1">
    <property type="nucleotide sequence ID" value="NZ_VNHS01000017.1"/>
</dbReference>
<dbReference type="InterPro" id="IPR055235">
    <property type="entry name" value="ASD1_cat"/>
</dbReference>
<keyword evidence="6" id="KW-0378">Hydrolase</keyword>
<evidence type="ECO:0000256" key="7">
    <source>
        <dbReference type="ARBA" id="ARBA00023277"/>
    </source>
</evidence>
<dbReference type="PANTHER" id="PTHR43576">
    <property type="entry name" value="ALPHA-L-ARABINOFURANOSIDASE C-RELATED"/>
    <property type="match status" value="1"/>
</dbReference>
<dbReference type="Gene3D" id="3.20.20.80">
    <property type="entry name" value="Glycosidases"/>
    <property type="match status" value="1"/>
</dbReference>
<comment type="subunit">
    <text evidence="4">Homohexamer; trimer of dimers.</text>
</comment>
<evidence type="ECO:0000256" key="5">
    <source>
        <dbReference type="ARBA" id="ARBA00012670"/>
    </source>
</evidence>
<dbReference type="SUPFAM" id="SSF51011">
    <property type="entry name" value="Glycosyl hydrolase domain"/>
    <property type="match status" value="1"/>
</dbReference>
<evidence type="ECO:0000259" key="9">
    <source>
        <dbReference type="SMART" id="SM00813"/>
    </source>
</evidence>
<comment type="catalytic activity">
    <reaction evidence="1">
        <text>Hydrolysis of terminal non-reducing alpha-L-arabinofuranoside residues in alpha-L-arabinosides.</text>
        <dbReference type="EC" id="3.2.1.55"/>
    </reaction>
</comment>
<dbReference type="GO" id="GO:0000272">
    <property type="term" value="P:polysaccharide catabolic process"/>
    <property type="evidence" value="ECO:0007669"/>
    <property type="project" value="TreeGrafter"/>
</dbReference>
<evidence type="ECO:0000256" key="4">
    <source>
        <dbReference type="ARBA" id="ARBA00011165"/>
    </source>
</evidence>
<accession>A0A5S5BTR6</accession>
<protein>
    <recommendedName>
        <fullName evidence="5">non-reducing end alpha-L-arabinofuranosidase</fullName>
        <ecNumber evidence="5">3.2.1.55</ecNumber>
    </recommendedName>
</protein>
<dbReference type="AlphaFoldDB" id="A0A5S5BTR6"/>
<evidence type="ECO:0000256" key="1">
    <source>
        <dbReference type="ARBA" id="ARBA00001462"/>
    </source>
</evidence>
<dbReference type="InterPro" id="IPR010720">
    <property type="entry name" value="Alpha-L-AF_C"/>
</dbReference>
<evidence type="ECO:0000313" key="11">
    <source>
        <dbReference type="Proteomes" id="UP000323257"/>
    </source>
</evidence>
<dbReference type="EMBL" id="VNHS01000017">
    <property type="protein sequence ID" value="TYP68983.1"/>
    <property type="molecule type" value="Genomic_DNA"/>
</dbReference>
<keyword evidence="8" id="KW-0326">Glycosidase</keyword>
<comment type="similarity">
    <text evidence="3">Belongs to the glycosyl hydrolase 51 family.</text>
</comment>
<dbReference type="SUPFAM" id="SSF51445">
    <property type="entry name" value="(Trans)glycosidases"/>
    <property type="match status" value="1"/>
</dbReference>
<dbReference type="InterPro" id="IPR013780">
    <property type="entry name" value="Glyco_hydro_b"/>
</dbReference>
<dbReference type="SMART" id="SM00813">
    <property type="entry name" value="Alpha-L-AF_C"/>
    <property type="match status" value="1"/>
</dbReference>
<evidence type="ECO:0000256" key="3">
    <source>
        <dbReference type="ARBA" id="ARBA00007186"/>
    </source>
</evidence>
<feature type="domain" description="Alpha-L-arabinofuranosidase C-terminal" evidence="9">
    <location>
        <begin position="295"/>
        <end position="487"/>
    </location>
</feature>
<organism evidence="10 11">
    <name type="scientific">Paenibacillus methanolicus</name>
    <dbReference type="NCBI Taxonomy" id="582686"/>
    <lineage>
        <taxon>Bacteria</taxon>
        <taxon>Bacillati</taxon>
        <taxon>Bacillota</taxon>
        <taxon>Bacilli</taxon>
        <taxon>Bacillales</taxon>
        <taxon>Paenibacillaceae</taxon>
        <taxon>Paenibacillus</taxon>
    </lineage>
</organism>
<comment type="pathway">
    <text evidence="2">Glycan metabolism.</text>
</comment>
<dbReference type="GO" id="GO:0046373">
    <property type="term" value="P:L-arabinose metabolic process"/>
    <property type="evidence" value="ECO:0007669"/>
    <property type="project" value="InterPro"/>
</dbReference>
<evidence type="ECO:0000256" key="2">
    <source>
        <dbReference type="ARBA" id="ARBA00004881"/>
    </source>
</evidence>
<proteinExistence type="inferred from homology"/>
<dbReference type="PANTHER" id="PTHR43576:SF2">
    <property type="entry name" value="INTRACELLULAR EXO-ALPHA-L-ARABINOFURANOSIDASE 2"/>
    <property type="match status" value="1"/>
</dbReference>
<comment type="caution">
    <text evidence="10">The sequence shown here is derived from an EMBL/GenBank/DDBJ whole genome shotgun (WGS) entry which is preliminary data.</text>
</comment>
<sequence length="494" mass="55351">MSNHIVINADLTKGTINKHIYGHFAEHLGRCIYGGIWVGEDSDIPNTNGIRNDVLEALKALSIPNLRWPGGCFADEYHWKDGIGPREGRKRMVNTHWGGVVENNHFGTHEFMKLCELLGTEPYVNGNVGSGTVQEMSEWVEYMTFDGESPMADLRRANGQEQPWRLKFFGVGNENWGCGGNMRPEYYADLYRRYQTYVRNYGDNKIYRIAGGPNIDDYRWTEVLMREAGRMMDGLSLHYYTIPGSWEEKQSALDFNESQWFETMKKALHIDELITKHSAIMDQYDPQKRVALIVDEWGTWFLVEPGTNPGFLFQQNTMRDALVAGLSLNVFNAHCDRVRMANIAQTVNVLQSVILTEGDKMALTPTYHVFEMYKVHQDAELLELSKSSASYELNGQTLDQISATASRGQDGKLNISLCNVSHEAPAEITIELRGLKDAQASASGRVLHAADMHAHNTVDAPNAVAPVAMEGIRFENGILRATLPAASVAVLSIG</sequence>
<keyword evidence="7" id="KW-0119">Carbohydrate metabolism</keyword>
<name>A0A5S5BTR6_9BACL</name>
<dbReference type="Pfam" id="PF06964">
    <property type="entry name" value="Alpha-L-AF_C"/>
    <property type="match status" value="1"/>
</dbReference>
<dbReference type="EC" id="3.2.1.55" evidence="5"/>
<dbReference type="GO" id="GO:0046556">
    <property type="term" value="F:alpha-L-arabinofuranosidase activity"/>
    <property type="evidence" value="ECO:0007669"/>
    <property type="project" value="UniProtKB-EC"/>
</dbReference>
<keyword evidence="11" id="KW-1185">Reference proteome</keyword>
<dbReference type="Gene3D" id="2.60.40.1180">
    <property type="entry name" value="Golgi alpha-mannosidase II"/>
    <property type="match status" value="1"/>
</dbReference>
<gene>
    <name evidence="10" type="ORF">BCM02_117101</name>
</gene>
<dbReference type="InterPro" id="IPR017853">
    <property type="entry name" value="GH"/>
</dbReference>
<dbReference type="Pfam" id="PF22848">
    <property type="entry name" value="ASD1_dom"/>
    <property type="match status" value="1"/>
</dbReference>
<evidence type="ECO:0000256" key="6">
    <source>
        <dbReference type="ARBA" id="ARBA00022801"/>
    </source>
</evidence>
<evidence type="ECO:0000313" key="10">
    <source>
        <dbReference type="EMBL" id="TYP68983.1"/>
    </source>
</evidence>
<dbReference type="OrthoDB" id="9758333at2"/>
<reference evidence="10 11" key="1">
    <citation type="submission" date="2019-07" db="EMBL/GenBank/DDBJ databases">
        <title>Genomic Encyclopedia of Type Strains, Phase III (KMG-III): the genomes of soil and plant-associated and newly described type strains.</title>
        <authorList>
            <person name="Whitman W."/>
        </authorList>
    </citation>
    <scope>NUCLEOTIDE SEQUENCE [LARGE SCALE GENOMIC DNA]</scope>
    <source>
        <strain evidence="10 11">BL24</strain>
    </source>
</reference>
<evidence type="ECO:0000256" key="8">
    <source>
        <dbReference type="ARBA" id="ARBA00023295"/>
    </source>
</evidence>
<dbReference type="Proteomes" id="UP000323257">
    <property type="component" value="Unassembled WGS sequence"/>
</dbReference>